<dbReference type="EMBL" id="ML996692">
    <property type="protein sequence ID" value="KAF2401865.1"/>
    <property type="molecule type" value="Genomic_DNA"/>
</dbReference>
<dbReference type="InterPro" id="IPR051645">
    <property type="entry name" value="PER33/POM33_regulator"/>
</dbReference>
<feature type="region of interest" description="Disordered" evidence="6">
    <location>
        <begin position="267"/>
        <end position="308"/>
    </location>
</feature>
<evidence type="ECO:0000313" key="8">
    <source>
        <dbReference type="EMBL" id="KAF2401865.1"/>
    </source>
</evidence>
<organism evidence="8 9">
    <name type="scientific">Trichodelitschia bisporula</name>
    <dbReference type="NCBI Taxonomy" id="703511"/>
    <lineage>
        <taxon>Eukaryota</taxon>
        <taxon>Fungi</taxon>
        <taxon>Dikarya</taxon>
        <taxon>Ascomycota</taxon>
        <taxon>Pezizomycotina</taxon>
        <taxon>Dothideomycetes</taxon>
        <taxon>Dothideomycetes incertae sedis</taxon>
        <taxon>Phaeotrichales</taxon>
        <taxon>Phaeotrichaceae</taxon>
        <taxon>Trichodelitschia</taxon>
    </lineage>
</organism>
<dbReference type="Pfam" id="PF03661">
    <property type="entry name" value="TMEM33_Pom33"/>
    <property type="match status" value="1"/>
</dbReference>
<dbReference type="PANTHER" id="PTHR12703">
    <property type="entry name" value="TRANSMEMBRANE PROTEIN 33"/>
    <property type="match status" value="1"/>
</dbReference>
<evidence type="ECO:0008006" key="10">
    <source>
        <dbReference type="Google" id="ProtNLM"/>
    </source>
</evidence>
<evidence type="ECO:0000256" key="3">
    <source>
        <dbReference type="ARBA" id="ARBA00022692"/>
    </source>
</evidence>
<dbReference type="GO" id="GO:0005783">
    <property type="term" value="C:endoplasmic reticulum"/>
    <property type="evidence" value="ECO:0007669"/>
    <property type="project" value="TreeGrafter"/>
</dbReference>
<evidence type="ECO:0000256" key="1">
    <source>
        <dbReference type="ARBA" id="ARBA00004141"/>
    </source>
</evidence>
<comment type="subcellular location">
    <subcellularLocation>
        <location evidence="1">Membrane</location>
        <topology evidence="1">Multi-pass membrane protein</topology>
    </subcellularLocation>
</comment>
<evidence type="ECO:0000256" key="5">
    <source>
        <dbReference type="ARBA" id="ARBA00023136"/>
    </source>
</evidence>
<dbReference type="OrthoDB" id="5581259at2759"/>
<dbReference type="Proteomes" id="UP000799640">
    <property type="component" value="Unassembled WGS sequence"/>
</dbReference>
<name>A0A6G1I1K7_9PEZI</name>
<feature type="transmembrane region" description="Helical" evidence="7">
    <location>
        <begin position="174"/>
        <end position="195"/>
    </location>
</feature>
<proteinExistence type="inferred from homology"/>
<keyword evidence="3 7" id="KW-0812">Transmembrane</keyword>
<dbReference type="GO" id="GO:0016020">
    <property type="term" value="C:membrane"/>
    <property type="evidence" value="ECO:0007669"/>
    <property type="project" value="UniProtKB-SubCell"/>
</dbReference>
<dbReference type="AlphaFoldDB" id="A0A6G1I1K7"/>
<feature type="transmembrane region" description="Helical" evidence="7">
    <location>
        <begin position="98"/>
        <end position="119"/>
    </location>
</feature>
<evidence type="ECO:0000256" key="6">
    <source>
        <dbReference type="SAM" id="MobiDB-lite"/>
    </source>
</evidence>
<keyword evidence="4 7" id="KW-1133">Transmembrane helix</keyword>
<evidence type="ECO:0000256" key="7">
    <source>
        <dbReference type="SAM" id="Phobius"/>
    </source>
</evidence>
<protein>
    <recommendedName>
        <fullName evidence="10">Endoplasmic reticulum protein</fullName>
    </recommendedName>
</protein>
<sequence length="308" mass="33881">MAGPPPGNLSLQERLMRIAQTLQFAWFVGHVAVLVATLKYIFNFVTFSYNTRGARFSYRTAFLFATITYGIVVYKGYRARLRQNRSTGFFALIGDENVQYLIMAFIWLFSPVKVSLAVLPFSVYSVFHVATYTRANLLPALQGPQPAGPDGRPKSTGLHQTIGDFVKEYYDQSMFLVALLEISLWVRILISVIFFRRGSWILFALYTAFIRARFSQSPFVQSGVSQLVSRVDAIAANQQAPPQVRAAWETIKGFGRQATEATDLSRYAGGKLSGGNPSGPSGSAGTSSSASGLNTSTSSNTFGQRKSQ</sequence>
<feature type="compositionally biased region" description="Low complexity" evidence="6">
    <location>
        <begin position="278"/>
        <end position="300"/>
    </location>
</feature>
<evidence type="ECO:0000313" key="9">
    <source>
        <dbReference type="Proteomes" id="UP000799640"/>
    </source>
</evidence>
<dbReference type="GO" id="GO:0071786">
    <property type="term" value="P:endoplasmic reticulum tubular network organization"/>
    <property type="evidence" value="ECO:0007669"/>
    <property type="project" value="TreeGrafter"/>
</dbReference>
<keyword evidence="9" id="KW-1185">Reference proteome</keyword>
<comment type="similarity">
    <text evidence="2">Belongs to the PER33/POM33 family.</text>
</comment>
<dbReference type="InterPro" id="IPR005344">
    <property type="entry name" value="TMEM33/Pom33"/>
</dbReference>
<feature type="transmembrane region" description="Helical" evidence="7">
    <location>
        <begin position="56"/>
        <end position="77"/>
    </location>
</feature>
<gene>
    <name evidence="8" type="ORF">EJ06DRAFT_474375</name>
</gene>
<dbReference type="GO" id="GO:0061024">
    <property type="term" value="P:membrane organization"/>
    <property type="evidence" value="ECO:0007669"/>
    <property type="project" value="TreeGrafter"/>
</dbReference>
<feature type="transmembrane region" description="Helical" evidence="7">
    <location>
        <begin position="24"/>
        <end position="44"/>
    </location>
</feature>
<accession>A0A6G1I1K7</accession>
<keyword evidence="5 7" id="KW-0472">Membrane</keyword>
<evidence type="ECO:0000256" key="4">
    <source>
        <dbReference type="ARBA" id="ARBA00022989"/>
    </source>
</evidence>
<reference evidence="8" key="1">
    <citation type="journal article" date="2020" name="Stud. Mycol.">
        <title>101 Dothideomycetes genomes: a test case for predicting lifestyles and emergence of pathogens.</title>
        <authorList>
            <person name="Haridas S."/>
            <person name="Albert R."/>
            <person name="Binder M."/>
            <person name="Bloem J."/>
            <person name="Labutti K."/>
            <person name="Salamov A."/>
            <person name="Andreopoulos B."/>
            <person name="Baker S."/>
            <person name="Barry K."/>
            <person name="Bills G."/>
            <person name="Bluhm B."/>
            <person name="Cannon C."/>
            <person name="Castanera R."/>
            <person name="Culley D."/>
            <person name="Daum C."/>
            <person name="Ezra D."/>
            <person name="Gonzalez J."/>
            <person name="Henrissat B."/>
            <person name="Kuo A."/>
            <person name="Liang C."/>
            <person name="Lipzen A."/>
            <person name="Lutzoni F."/>
            <person name="Magnuson J."/>
            <person name="Mondo S."/>
            <person name="Nolan M."/>
            <person name="Ohm R."/>
            <person name="Pangilinan J."/>
            <person name="Park H.-J."/>
            <person name="Ramirez L."/>
            <person name="Alfaro M."/>
            <person name="Sun H."/>
            <person name="Tritt A."/>
            <person name="Yoshinaga Y."/>
            <person name="Zwiers L.-H."/>
            <person name="Turgeon B."/>
            <person name="Goodwin S."/>
            <person name="Spatafora J."/>
            <person name="Crous P."/>
            <person name="Grigoriev I."/>
        </authorList>
    </citation>
    <scope>NUCLEOTIDE SEQUENCE</scope>
    <source>
        <strain evidence="8">CBS 262.69</strain>
    </source>
</reference>
<evidence type="ECO:0000256" key="2">
    <source>
        <dbReference type="ARBA" id="ARBA00007322"/>
    </source>
</evidence>
<dbReference type="PANTHER" id="PTHR12703:SF4">
    <property type="entry name" value="TRANSMEMBRANE PROTEIN 33"/>
    <property type="match status" value="1"/>
</dbReference>